<dbReference type="SUPFAM" id="SSF58104">
    <property type="entry name" value="Methyl-accepting chemotaxis protein (MCP) signaling domain"/>
    <property type="match status" value="1"/>
</dbReference>
<dbReference type="PROSITE" id="PS50111">
    <property type="entry name" value="CHEMOTAXIS_TRANSDUC_2"/>
    <property type="match status" value="1"/>
</dbReference>
<gene>
    <name evidence="7" type="ORF">ABS772_07975</name>
</gene>
<dbReference type="EMBL" id="JBELQE010000050">
    <property type="protein sequence ID" value="MER2249849.1"/>
    <property type="molecule type" value="Genomic_DNA"/>
</dbReference>
<dbReference type="PANTHER" id="PTHR32089:SF112">
    <property type="entry name" value="LYSOZYME-LIKE PROTEIN-RELATED"/>
    <property type="match status" value="1"/>
</dbReference>
<dbReference type="Gene3D" id="6.10.340.10">
    <property type="match status" value="1"/>
</dbReference>
<keyword evidence="1 3" id="KW-0807">Transducer</keyword>
<dbReference type="PROSITE" id="PS50885">
    <property type="entry name" value="HAMP"/>
    <property type="match status" value="1"/>
</dbReference>
<dbReference type="Pfam" id="PF00672">
    <property type="entry name" value="HAMP"/>
    <property type="match status" value="1"/>
</dbReference>
<evidence type="ECO:0000313" key="7">
    <source>
        <dbReference type="EMBL" id="MER2249849.1"/>
    </source>
</evidence>
<sequence>MRVSLGLKLATVVGLLGLVGAGISAFALRQASQEQARAAVTESFWDAGLQARGLAQAIEHAVVQASAVYTASDTDEAKARLSALQTALGEVEAARGPFLTAMEGHLPPEKRRKLDLAVKEFMAYQTETAELGLTVSPRAALIQATDEATVKNRERMVREISALGRDVLARLDGQREAAAQAQHTGVVTLIAAPAAALIIALLAAFWIIRTQIQRPLHRLKATMQALADEQLDATVPFTGRRDEVGEMARTIAQFRAALIQKRQLDHAARDRLAEDGARGARLEAATRAFEEETTRAVSDLAGSAQAMRAAADRLRETAGDTTLRAAEVAGASEQSAGVVDSIAGATEELSSSAQGIGERVRHASRIAETALTDARGLETTVSALSRAADEVGAVVTLIRAVAEQTNLLALNATIEAARAGEAGRGFAVVAGEVKALAGQTAAATDRIAAQVTAIQQAACSTSGAIGEIGQTIAQLSLIASEVAAAAEQQGQASHEIARAIAGAAADARTVSENITGVRRAAASNEERSDEVRTGAERVGEGSAALQAAIATFLERVHAA</sequence>
<keyword evidence="8" id="KW-1185">Reference proteome</keyword>
<comment type="caution">
    <text evidence="7">The sequence shown here is derived from an EMBL/GenBank/DDBJ whole genome shotgun (WGS) entry which is preliminary data.</text>
</comment>
<dbReference type="RefSeq" id="WP_350393577.1">
    <property type="nucleotide sequence ID" value="NZ_JBELQE010000050.1"/>
</dbReference>
<dbReference type="SMART" id="SM00283">
    <property type="entry name" value="MA"/>
    <property type="match status" value="1"/>
</dbReference>
<accession>A0ABV1QKF7</accession>
<organism evidence="7 8">
    <name type="scientific">Methylorubrum podarium</name>
    <dbReference type="NCBI Taxonomy" id="200476"/>
    <lineage>
        <taxon>Bacteria</taxon>
        <taxon>Pseudomonadati</taxon>
        <taxon>Pseudomonadota</taxon>
        <taxon>Alphaproteobacteria</taxon>
        <taxon>Hyphomicrobiales</taxon>
        <taxon>Methylobacteriaceae</taxon>
        <taxon>Methylorubrum</taxon>
    </lineage>
</organism>
<feature type="transmembrane region" description="Helical" evidence="4">
    <location>
        <begin position="185"/>
        <end position="208"/>
    </location>
</feature>
<keyword evidence="4" id="KW-1133">Transmembrane helix</keyword>
<dbReference type="PANTHER" id="PTHR32089">
    <property type="entry name" value="METHYL-ACCEPTING CHEMOTAXIS PROTEIN MCPB"/>
    <property type="match status" value="1"/>
</dbReference>
<dbReference type="CDD" id="cd06225">
    <property type="entry name" value="HAMP"/>
    <property type="match status" value="1"/>
</dbReference>
<dbReference type="InterPro" id="IPR003660">
    <property type="entry name" value="HAMP_dom"/>
</dbReference>
<evidence type="ECO:0000256" key="3">
    <source>
        <dbReference type="PROSITE-ProRule" id="PRU00284"/>
    </source>
</evidence>
<dbReference type="SMART" id="SM00304">
    <property type="entry name" value="HAMP"/>
    <property type="match status" value="1"/>
</dbReference>
<protein>
    <submittedName>
        <fullName evidence="7">Methyl-accepting chemotaxis protein</fullName>
    </submittedName>
</protein>
<evidence type="ECO:0000256" key="1">
    <source>
        <dbReference type="ARBA" id="ARBA00023224"/>
    </source>
</evidence>
<dbReference type="Pfam" id="PF00015">
    <property type="entry name" value="MCPsignal"/>
    <property type="match status" value="1"/>
</dbReference>
<evidence type="ECO:0000256" key="4">
    <source>
        <dbReference type="SAM" id="Phobius"/>
    </source>
</evidence>
<evidence type="ECO:0000259" key="5">
    <source>
        <dbReference type="PROSITE" id="PS50111"/>
    </source>
</evidence>
<comment type="similarity">
    <text evidence="2">Belongs to the methyl-accepting chemotaxis (MCP) protein family.</text>
</comment>
<name>A0ABV1QKF7_9HYPH</name>
<dbReference type="Gene3D" id="1.10.287.950">
    <property type="entry name" value="Methyl-accepting chemotaxis protein"/>
    <property type="match status" value="1"/>
</dbReference>
<dbReference type="Proteomes" id="UP001480955">
    <property type="component" value="Unassembled WGS sequence"/>
</dbReference>
<feature type="domain" description="HAMP" evidence="6">
    <location>
        <begin position="210"/>
        <end position="263"/>
    </location>
</feature>
<reference evidence="7 8" key="1">
    <citation type="submission" date="2024-06" db="EMBL/GenBank/DDBJ databases">
        <authorList>
            <person name="Campbell A.G."/>
        </authorList>
    </citation>
    <scope>NUCLEOTIDE SEQUENCE [LARGE SCALE GENOMIC DNA]</scope>
    <source>
        <strain evidence="7 8">EM12</strain>
    </source>
</reference>
<proteinExistence type="inferred from homology"/>
<keyword evidence="4" id="KW-0472">Membrane</keyword>
<evidence type="ECO:0000259" key="6">
    <source>
        <dbReference type="PROSITE" id="PS50885"/>
    </source>
</evidence>
<keyword evidence="4" id="KW-0812">Transmembrane</keyword>
<dbReference type="InterPro" id="IPR004089">
    <property type="entry name" value="MCPsignal_dom"/>
</dbReference>
<evidence type="ECO:0000313" key="8">
    <source>
        <dbReference type="Proteomes" id="UP001480955"/>
    </source>
</evidence>
<feature type="domain" description="Methyl-accepting transducer" evidence="5">
    <location>
        <begin position="303"/>
        <end position="528"/>
    </location>
</feature>
<evidence type="ECO:0000256" key="2">
    <source>
        <dbReference type="ARBA" id="ARBA00029447"/>
    </source>
</evidence>